<feature type="domain" description="BAH" evidence="2">
    <location>
        <begin position="134"/>
        <end position="250"/>
    </location>
</feature>
<proteinExistence type="predicted"/>
<accession>A0A6L2L6D4</accession>
<dbReference type="PROSITE" id="PS51038">
    <property type="entry name" value="BAH"/>
    <property type="match status" value="1"/>
</dbReference>
<name>A0A6L2L6D4_TANCI</name>
<reference evidence="3" key="1">
    <citation type="journal article" date="2019" name="Sci. Rep.">
        <title>Draft genome of Tanacetum cinerariifolium, the natural source of mosquito coil.</title>
        <authorList>
            <person name="Yamashiro T."/>
            <person name="Shiraishi A."/>
            <person name="Satake H."/>
            <person name="Nakayama K."/>
        </authorList>
    </citation>
    <scope>NUCLEOTIDE SEQUENCE</scope>
</reference>
<dbReference type="GO" id="GO:0003682">
    <property type="term" value="F:chromatin binding"/>
    <property type="evidence" value="ECO:0007669"/>
    <property type="project" value="InterPro"/>
</dbReference>
<dbReference type="PANTHER" id="PTHR34222:SF99">
    <property type="entry name" value="PROTEIN, PUTATIVE-RELATED"/>
    <property type="match status" value="1"/>
</dbReference>
<dbReference type="Gene3D" id="2.30.30.490">
    <property type="match status" value="1"/>
</dbReference>
<evidence type="ECO:0000256" key="1">
    <source>
        <dbReference type="SAM" id="MobiDB-lite"/>
    </source>
</evidence>
<dbReference type="AlphaFoldDB" id="A0A6L2L6D4"/>
<feature type="region of interest" description="Disordered" evidence="1">
    <location>
        <begin position="434"/>
        <end position="465"/>
    </location>
</feature>
<dbReference type="EMBL" id="BKCJ010003567">
    <property type="protein sequence ID" value="GEU55875.1"/>
    <property type="molecule type" value="Genomic_DNA"/>
</dbReference>
<sequence>MLEVGGIANLALLGSRYFLGELKESLSYALKAGNFLMVMKIQTIHAHFLGLTMKVTPFLLQEIMGKWVRECCFEPLTVQRRKNTCLEATTKSCGRSKWGSSDTTDAGYALSSMEGHLEMEFFDVSQSKKPLLTCYVNRREEDKDSDEGPEVEEYVLKLGGVLWKEIDGSFWFQGRWYIFPKEKAAYRQPHNSKKELYRTNDFADNEMETVLRDCYVMTPNEYVKTVKEGEDVFLCEYEYDVKYHSFKRIAETDNHEESCNEDSESESDDDIEYEKEEKFKSLHGSTPAHVVAATALEKAKATLLLSTMPKSLPCRTKYVQEMEEITTFIKGVICDDQLLMILQDAKKKNVDMMQARNEVVDHDKLIKLMQFLMGLDDVYQPIRSSILTREVLPEAKDAFVIISREESHRGIPNTSVKTKKHQVSAFNTKFNDANKRKGSGNWSNGNKSGNWSNGNNANKGNWSNGNKSGNWSYGLKGYTIDRCFEIIGYPPGFKRNPNLKPVNNLNNNNRSNVETRRGLNSLHGDDFDVVEGLEVQEEHPRCCQSKDSNDKEKLVHGKMVVKFKVLSERKRMCSLDLIIVGDEEVVVAEGVVVISSSLDMLTNSCLGGIMVSLIFLEGLEEEAFVEFMVEWCEEDENDDRNKEDDLFN</sequence>
<evidence type="ECO:0000259" key="2">
    <source>
        <dbReference type="PROSITE" id="PS51038"/>
    </source>
</evidence>
<protein>
    <submittedName>
        <fullName evidence="3">Origin of replication complex subunit 1A-like</fullName>
    </submittedName>
</protein>
<organism evidence="3">
    <name type="scientific">Tanacetum cinerariifolium</name>
    <name type="common">Dalmatian daisy</name>
    <name type="synonym">Chrysanthemum cinerariifolium</name>
    <dbReference type="NCBI Taxonomy" id="118510"/>
    <lineage>
        <taxon>Eukaryota</taxon>
        <taxon>Viridiplantae</taxon>
        <taxon>Streptophyta</taxon>
        <taxon>Embryophyta</taxon>
        <taxon>Tracheophyta</taxon>
        <taxon>Spermatophyta</taxon>
        <taxon>Magnoliopsida</taxon>
        <taxon>eudicotyledons</taxon>
        <taxon>Gunneridae</taxon>
        <taxon>Pentapetalae</taxon>
        <taxon>asterids</taxon>
        <taxon>campanulids</taxon>
        <taxon>Asterales</taxon>
        <taxon>Asteraceae</taxon>
        <taxon>Asteroideae</taxon>
        <taxon>Anthemideae</taxon>
        <taxon>Anthemidinae</taxon>
        <taxon>Tanacetum</taxon>
    </lineage>
</organism>
<dbReference type="SMART" id="SM00439">
    <property type="entry name" value="BAH"/>
    <property type="match status" value="1"/>
</dbReference>
<feature type="compositionally biased region" description="Low complexity" evidence="1">
    <location>
        <begin position="439"/>
        <end position="465"/>
    </location>
</feature>
<dbReference type="PANTHER" id="PTHR34222">
    <property type="entry name" value="GAG_PRE-INTEGRS DOMAIN-CONTAINING PROTEIN"/>
    <property type="match status" value="1"/>
</dbReference>
<dbReference type="InterPro" id="IPR001025">
    <property type="entry name" value="BAH_dom"/>
</dbReference>
<dbReference type="InterPro" id="IPR043151">
    <property type="entry name" value="BAH_sf"/>
</dbReference>
<comment type="caution">
    <text evidence="3">The sequence shown here is derived from an EMBL/GenBank/DDBJ whole genome shotgun (WGS) entry which is preliminary data.</text>
</comment>
<evidence type="ECO:0000313" key="3">
    <source>
        <dbReference type="EMBL" id="GEU55875.1"/>
    </source>
</evidence>
<dbReference type="Pfam" id="PF01426">
    <property type="entry name" value="BAH"/>
    <property type="match status" value="1"/>
</dbReference>
<gene>
    <name evidence="3" type="ORF">Tci_027853</name>
</gene>